<comment type="caution">
    <text evidence="2">The sequence shown here is derived from an EMBL/GenBank/DDBJ whole genome shotgun (WGS) entry which is preliminary data.</text>
</comment>
<dbReference type="CDD" id="cd00167">
    <property type="entry name" value="SANT"/>
    <property type="match status" value="1"/>
</dbReference>
<evidence type="ECO:0000313" key="3">
    <source>
        <dbReference type="Proteomes" id="UP000554235"/>
    </source>
</evidence>
<feature type="compositionally biased region" description="Basic and acidic residues" evidence="1">
    <location>
        <begin position="121"/>
        <end position="130"/>
    </location>
</feature>
<dbReference type="EMBL" id="JAADYS010001847">
    <property type="protein sequence ID" value="KAF4460844.1"/>
    <property type="molecule type" value="Genomic_DNA"/>
</dbReference>
<accession>A0A8H4P371</accession>
<sequence length="157" mass="17565">MAETESTGRSNAWTDEAKIEFLLRIIMQLKPDGKGINWNGIHMPGRSVKSLQNQWTNVNKKIDVLRQQQHQDGVASAPSTPSSSKRITAGRRRKVKKNESEDDEDDGLGSTKKPGARKRRGNTDTPERAAKAVKKELGEAIIKGESEMENYYYHGEA</sequence>
<dbReference type="AlphaFoldDB" id="A0A8H4P371"/>
<name>A0A8H4P371_9HYPO</name>
<keyword evidence="3" id="KW-1185">Reference proteome</keyword>
<gene>
    <name evidence="2" type="ORF">FALBO_12368</name>
</gene>
<organism evidence="2 3">
    <name type="scientific">Fusarium albosuccineum</name>
    <dbReference type="NCBI Taxonomy" id="1237068"/>
    <lineage>
        <taxon>Eukaryota</taxon>
        <taxon>Fungi</taxon>
        <taxon>Dikarya</taxon>
        <taxon>Ascomycota</taxon>
        <taxon>Pezizomycotina</taxon>
        <taxon>Sordariomycetes</taxon>
        <taxon>Hypocreomycetidae</taxon>
        <taxon>Hypocreales</taxon>
        <taxon>Nectriaceae</taxon>
        <taxon>Fusarium</taxon>
        <taxon>Fusarium decemcellulare species complex</taxon>
    </lineage>
</organism>
<evidence type="ECO:0008006" key="4">
    <source>
        <dbReference type="Google" id="ProtNLM"/>
    </source>
</evidence>
<reference evidence="2 3" key="1">
    <citation type="submission" date="2020-01" db="EMBL/GenBank/DDBJ databases">
        <title>Identification and distribution of gene clusters putatively required for synthesis of sphingolipid metabolism inhibitors in phylogenetically diverse species of the filamentous fungus Fusarium.</title>
        <authorList>
            <person name="Kim H.-S."/>
            <person name="Busman M."/>
            <person name="Brown D.W."/>
            <person name="Divon H."/>
            <person name="Uhlig S."/>
            <person name="Proctor R.H."/>
        </authorList>
    </citation>
    <scope>NUCLEOTIDE SEQUENCE [LARGE SCALE GENOMIC DNA]</scope>
    <source>
        <strain evidence="2 3">NRRL 20459</strain>
    </source>
</reference>
<feature type="region of interest" description="Disordered" evidence="1">
    <location>
        <begin position="68"/>
        <end position="130"/>
    </location>
</feature>
<proteinExistence type="predicted"/>
<protein>
    <recommendedName>
        <fullName evidence="4">Myb-like domain-containing protein</fullName>
    </recommendedName>
</protein>
<evidence type="ECO:0000313" key="2">
    <source>
        <dbReference type="EMBL" id="KAF4460844.1"/>
    </source>
</evidence>
<dbReference type="Proteomes" id="UP000554235">
    <property type="component" value="Unassembled WGS sequence"/>
</dbReference>
<evidence type="ECO:0000256" key="1">
    <source>
        <dbReference type="SAM" id="MobiDB-lite"/>
    </source>
</evidence>
<dbReference type="InterPro" id="IPR001005">
    <property type="entry name" value="SANT/Myb"/>
</dbReference>
<feature type="compositionally biased region" description="Polar residues" evidence="1">
    <location>
        <begin position="68"/>
        <end position="86"/>
    </location>
</feature>
<dbReference type="OrthoDB" id="4848529at2759"/>